<evidence type="ECO:0000256" key="2">
    <source>
        <dbReference type="ARBA" id="ARBA00022737"/>
    </source>
</evidence>
<organism evidence="4">
    <name type="scientific">Klebsiella sp. 3985/51</name>
    <dbReference type="NCBI Taxonomy" id="1497826"/>
    <lineage>
        <taxon>Bacteria</taxon>
        <taxon>Pseudomonadati</taxon>
        <taxon>Pseudomonadota</taxon>
        <taxon>Gammaproteobacteria</taxon>
        <taxon>Enterobacterales</taxon>
        <taxon>Enterobacteriaceae</taxon>
        <taxon>Klebsiella/Raoultella group</taxon>
        <taxon>Klebsiella</taxon>
    </lineage>
</organism>
<dbReference type="Pfam" id="PF00132">
    <property type="entry name" value="Hexapep"/>
    <property type="match status" value="1"/>
</dbReference>
<dbReference type="InterPro" id="IPR011004">
    <property type="entry name" value="Trimer_LpxA-like_sf"/>
</dbReference>
<dbReference type="InterPro" id="IPR001451">
    <property type="entry name" value="Hexapep"/>
</dbReference>
<reference evidence="4" key="2">
    <citation type="journal article" date="2015" name="Sci. Rep.">
        <title>Genetic analysis of capsular polysaccharide synthesis gene clusters in 79 capsular types of Klebsiella spp.</title>
        <authorList>
            <person name="Pan Y.J."/>
            <person name="Lin T.L."/>
            <person name="Chen C.T."/>
            <person name="Chen Y.Y."/>
            <person name="Hsieh P.F."/>
            <person name="Hsu C.R."/>
            <person name="Wu M.C."/>
            <person name="Wang J.T."/>
        </authorList>
    </citation>
    <scope>NUCLEOTIDE SEQUENCE</scope>
    <source>
        <strain evidence="4">3985/51</strain>
    </source>
</reference>
<dbReference type="InterPro" id="IPR018357">
    <property type="entry name" value="Hexapep_transf_CS"/>
</dbReference>
<evidence type="ECO:0000313" key="4">
    <source>
        <dbReference type="EMBL" id="BAT24030.1"/>
    </source>
</evidence>
<accession>A0A0P0YS07</accession>
<dbReference type="InterPro" id="IPR051159">
    <property type="entry name" value="Hexapeptide_acetyltransf"/>
</dbReference>
<keyword evidence="1 4" id="KW-0808">Transferase</keyword>
<proteinExistence type="predicted"/>
<dbReference type="EMBL" id="AB924592">
    <property type="protein sequence ID" value="BAT24030.1"/>
    <property type="molecule type" value="Genomic_DNA"/>
</dbReference>
<keyword evidence="2" id="KW-0677">Repeat</keyword>
<dbReference type="SUPFAM" id="SSF51161">
    <property type="entry name" value="Trimeric LpxA-like enzymes"/>
    <property type="match status" value="1"/>
</dbReference>
<protein>
    <submittedName>
        <fullName evidence="4">Acetyltransferase</fullName>
    </submittedName>
</protein>
<evidence type="ECO:0000256" key="3">
    <source>
        <dbReference type="ARBA" id="ARBA00023315"/>
    </source>
</evidence>
<dbReference type="CDD" id="cd04647">
    <property type="entry name" value="LbH_MAT_like"/>
    <property type="match status" value="1"/>
</dbReference>
<dbReference type="AlphaFoldDB" id="A0A0P0YS07"/>
<gene>
    <name evidence="4" type="primary">wcpI</name>
</gene>
<name>A0A0P0YS07_9ENTR</name>
<dbReference type="Gene3D" id="2.160.10.10">
    <property type="entry name" value="Hexapeptide repeat proteins"/>
    <property type="match status" value="2"/>
</dbReference>
<keyword evidence="3" id="KW-0012">Acyltransferase</keyword>
<reference evidence="4" key="1">
    <citation type="submission" date="2014-04" db="EMBL/GenBank/DDBJ databases">
        <authorList>
            <person name="Harrison E."/>
        </authorList>
    </citation>
    <scope>NUCLEOTIDE SEQUENCE</scope>
    <source>
        <strain evidence="4">3985/51</strain>
    </source>
</reference>
<dbReference type="PROSITE" id="PS00101">
    <property type="entry name" value="HEXAPEP_TRANSFERASES"/>
    <property type="match status" value="1"/>
</dbReference>
<dbReference type="PANTHER" id="PTHR23416">
    <property type="entry name" value="SIALIC ACID SYNTHASE-RELATED"/>
    <property type="match status" value="1"/>
</dbReference>
<dbReference type="GO" id="GO:0016747">
    <property type="term" value="F:acyltransferase activity, transferring groups other than amino-acyl groups"/>
    <property type="evidence" value="ECO:0007669"/>
    <property type="project" value="UniProtKB-ARBA"/>
</dbReference>
<evidence type="ECO:0000256" key="1">
    <source>
        <dbReference type="ARBA" id="ARBA00022679"/>
    </source>
</evidence>
<dbReference type="PANTHER" id="PTHR23416:SF78">
    <property type="entry name" value="LIPOPOLYSACCHARIDE BIOSYNTHESIS O-ACETYL TRANSFERASE WBBJ-RELATED"/>
    <property type="match status" value="1"/>
</dbReference>
<sequence length="231" mass="25131">MFIRRFRMAKSNIAKKLRSNGLNLADYAIYLLSKGGVPLIRGMFVTIQNIRKIKFPFFRGKGTRIIHSGHLTTGRYCYIGDFSYINCLSKRGVTLGNRVTIREYTWLQITSDTSNLGDGISIGDGTYIGPRCNLGAAAFLRIGRQCQIGAGVSFIAENHSFDGNAPIFEQGVTRKGITIGDDCWIGNNVIILDGVTIGNGVVLGAGAVVTKDIPSNMVAVGNPARIIKERL</sequence>